<name>A0A7W9B3H7_9SPHN</name>
<protein>
    <submittedName>
        <fullName evidence="2">Uncharacterized protein</fullName>
    </submittedName>
</protein>
<dbReference type="EMBL" id="JACIJH010000001">
    <property type="protein sequence ID" value="MBB5705291.1"/>
    <property type="molecule type" value="Genomic_DNA"/>
</dbReference>
<dbReference type="Proteomes" id="UP000537161">
    <property type="component" value="Unassembled WGS sequence"/>
</dbReference>
<keyword evidence="3" id="KW-1185">Reference proteome</keyword>
<dbReference type="AlphaFoldDB" id="A0A7W9B3H7"/>
<evidence type="ECO:0000256" key="1">
    <source>
        <dbReference type="SAM" id="MobiDB-lite"/>
    </source>
</evidence>
<accession>A0A7W9B3H7</accession>
<gene>
    <name evidence="2" type="ORF">FHR21_000616</name>
</gene>
<feature type="region of interest" description="Disordered" evidence="1">
    <location>
        <begin position="17"/>
        <end position="47"/>
    </location>
</feature>
<proteinExistence type="predicted"/>
<evidence type="ECO:0000313" key="2">
    <source>
        <dbReference type="EMBL" id="MBB5705291.1"/>
    </source>
</evidence>
<feature type="compositionally biased region" description="Polar residues" evidence="1">
    <location>
        <begin position="17"/>
        <end position="28"/>
    </location>
</feature>
<comment type="caution">
    <text evidence="2">The sequence shown here is derived from an EMBL/GenBank/DDBJ whole genome shotgun (WGS) entry which is preliminary data.</text>
</comment>
<evidence type="ECO:0000313" key="3">
    <source>
        <dbReference type="Proteomes" id="UP000537161"/>
    </source>
</evidence>
<sequence>MTAYAFEHIAAEKKTAQGSPYCTSSKTEGVSALGGPKGLSGLAATTD</sequence>
<organism evidence="2 3">
    <name type="scientific">Sphingopyxis panaciterrulae</name>
    <dbReference type="NCBI Taxonomy" id="462372"/>
    <lineage>
        <taxon>Bacteria</taxon>
        <taxon>Pseudomonadati</taxon>
        <taxon>Pseudomonadota</taxon>
        <taxon>Alphaproteobacteria</taxon>
        <taxon>Sphingomonadales</taxon>
        <taxon>Sphingomonadaceae</taxon>
        <taxon>Sphingopyxis</taxon>
    </lineage>
</organism>
<reference evidence="2 3" key="1">
    <citation type="submission" date="2020-08" db="EMBL/GenBank/DDBJ databases">
        <title>Genomic Encyclopedia of Type Strains, Phase IV (KMG-IV): sequencing the most valuable type-strain genomes for metagenomic binning, comparative biology and taxonomic classification.</title>
        <authorList>
            <person name="Goeker M."/>
        </authorList>
    </citation>
    <scope>NUCLEOTIDE SEQUENCE [LARGE SCALE GENOMIC DNA]</scope>
    <source>
        <strain evidence="2 3">DSM 27163</strain>
    </source>
</reference>